<evidence type="ECO:0000313" key="3">
    <source>
        <dbReference type="Proteomes" id="UP001470230"/>
    </source>
</evidence>
<proteinExistence type="predicted"/>
<comment type="caution">
    <text evidence="2">The sequence shown here is derived from an EMBL/GenBank/DDBJ whole genome shotgun (WGS) entry which is preliminary data.</text>
</comment>
<keyword evidence="3" id="KW-1185">Reference proteome</keyword>
<evidence type="ECO:0000313" key="2">
    <source>
        <dbReference type="EMBL" id="KAK8858083.1"/>
    </source>
</evidence>
<sequence length="211" mass="24352">MNSSIIQGNGKFQNGLNIHLVSFSLPKQVIKEKETIRVSITTMPDEIKQHFTIKGKLMDYTNHLFSLNITSQTKKIIMVFRKKASFLTGNPIIASTTIQLDDFKETPMEQITSGMINTEIRSVNIYYPLQKQMKEEHKKNVERLIVGNMKIQLSFTTPFKQVKQDIIKGNGKNNKNNNKQCPKEHKARRRSGKKISEYKELDDDSICDELF</sequence>
<dbReference type="Proteomes" id="UP001470230">
    <property type="component" value="Unassembled WGS sequence"/>
</dbReference>
<dbReference type="EMBL" id="JAPFFF010000019">
    <property type="protein sequence ID" value="KAK8858083.1"/>
    <property type="molecule type" value="Genomic_DNA"/>
</dbReference>
<feature type="compositionally biased region" description="Low complexity" evidence="1">
    <location>
        <begin position="168"/>
        <end position="179"/>
    </location>
</feature>
<gene>
    <name evidence="2" type="ORF">M9Y10_013183</name>
</gene>
<accession>A0ABR2I6C1</accession>
<name>A0ABR2I6C1_9EUKA</name>
<protein>
    <submittedName>
        <fullName evidence="2">Uncharacterized protein</fullName>
    </submittedName>
</protein>
<organism evidence="2 3">
    <name type="scientific">Tritrichomonas musculus</name>
    <dbReference type="NCBI Taxonomy" id="1915356"/>
    <lineage>
        <taxon>Eukaryota</taxon>
        <taxon>Metamonada</taxon>
        <taxon>Parabasalia</taxon>
        <taxon>Tritrichomonadida</taxon>
        <taxon>Tritrichomonadidae</taxon>
        <taxon>Tritrichomonas</taxon>
    </lineage>
</organism>
<feature type="region of interest" description="Disordered" evidence="1">
    <location>
        <begin position="168"/>
        <end position="194"/>
    </location>
</feature>
<evidence type="ECO:0000256" key="1">
    <source>
        <dbReference type="SAM" id="MobiDB-lite"/>
    </source>
</evidence>
<reference evidence="2 3" key="1">
    <citation type="submission" date="2024-04" db="EMBL/GenBank/DDBJ databases">
        <title>Tritrichomonas musculus Genome.</title>
        <authorList>
            <person name="Alves-Ferreira E."/>
            <person name="Grigg M."/>
            <person name="Lorenzi H."/>
            <person name="Galac M."/>
        </authorList>
    </citation>
    <scope>NUCLEOTIDE SEQUENCE [LARGE SCALE GENOMIC DNA]</scope>
    <source>
        <strain evidence="2 3">EAF2021</strain>
    </source>
</reference>